<evidence type="ECO:0000256" key="11">
    <source>
        <dbReference type="RuleBase" id="RU362091"/>
    </source>
</evidence>
<name>A0A346NIB9_9ALTE</name>
<evidence type="ECO:0000256" key="7">
    <source>
        <dbReference type="ARBA" id="ARBA00023053"/>
    </source>
</evidence>
<sequence length="523" mass="56791">MFAHFALADIAVLGGYAAIIVVTGAALNRRTQSTQSFFLGSQQMPVWAVAISVLATSQSAATFLGGPDQGYRGDLTYLSTSLAAIIGALLVAIFLLPRYYQHRVFTVYELLAVRFGDNSKRHAALFYLFGRLFASGARLYMAALAIAMLLYGNIAPPSVLTSIALLAVVGLLYTLAGGIRTVIYTDVIQAGLYISAALALVISLMQFIPADLSHILQALQQPTPDATSKLRLLNWSWDFSPSGVFSMGSVLTGFVLLNVAAFGLDQDMTQRLLTCHNKRKATHAMLLSTVVGIPVIALFILAGMLLFIVYQRPDLMHDKLALFDGKTETVFMHYVLNGLAPGLKGLVTVGIIAAALSTLNSGLNSMASVVVQDIYRPYRMRRLKQDDDTHFVLAARVAMALVAFGLSILAALCFYWQQYTQTPLLQFALGVMVFSYSGLLGVYFVTLFSRRGNQHSVLAALISGFIAPLLLQPYVQTWWLPAPWQVSLGFTWLLLIGTAVAMAVCALGPPHSIIRNNTYEPSA</sequence>
<dbReference type="PANTHER" id="PTHR42985">
    <property type="entry name" value="SODIUM-COUPLED MONOCARBOXYLATE TRANSPORTER"/>
    <property type="match status" value="1"/>
</dbReference>
<keyword evidence="8" id="KW-0406">Ion transport</keyword>
<comment type="similarity">
    <text evidence="2 11">Belongs to the sodium:solute symporter (SSF) (TC 2.A.21) family.</text>
</comment>
<evidence type="ECO:0000256" key="12">
    <source>
        <dbReference type="SAM" id="Phobius"/>
    </source>
</evidence>
<dbReference type="GO" id="GO:0005886">
    <property type="term" value="C:plasma membrane"/>
    <property type="evidence" value="ECO:0007669"/>
    <property type="project" value="UniProtKB-SubCell"/>
</dbReference>
<keyword evidence="4" id="KW-1003">Cell membrane</keyword>
<reference evidence="13 14" key="1">
    <citation type="submission" date="2018-08" db="EMBL/GenBank/DDBJ databases">
        <title>Salinimonas sediminis sp. nov., a piezophilic bacterium isolated from a deep-sea sediment sample from the New Britain Trench.</title>
        <authorList>
            <person name="Cao J."/>
        </authorList>
    </citation>
    <scope>NUCLEOTIDE SEQUENCE [LARGE SCALE GENOMIC DNA]</scope>
    <source>
        <strain evidence="13 14">N102</strain>
    </source>
</reference>
<keyword evidence="9 12" id="KW-0472">Membrane</keyword>
<evidence type="ECO:0000256" key="6">
    <source>
        <dbReference type="ARBA" id="ARBA00022989"/>
    </source>
</evidence>
<evidence type="ECO:0000313" key="14">
    <source>
        <dbReference type="Proteomes" id="UP000262073"/>
    </source>
</evidence>
<keyword evidence="6 12" id="KW-1133">Transmembrane helix</keyword>
<dbReference type="OrthoDB" id="9803348at2"/>
<keyword evidence="3" id="KW-0813">Transport</keyword>
<dbReference type="Pfam" id="PF00474">
    <property type="entry name" value="SSF"/>
    <property type="match status" value="1"/>
</dbReference>
<feature type="transmembrane region" description="Helical" evidence="12">
    <location>
        <begin position="124"/>
        <end position="151"/>
    </location>
</feature>
<feature type="transmembrane region" description="Helical" evidence="12">
    <location>
        <begin position="285"/>
        <end position="310"/>
    </location>
</feature>
<feature type="transmembrane region" description="Helical" evidence="12">
    <location>
        <begin position="391"/>
        <end position="417"/>
    </location>
</feature>
<feature type="transmembrane region" description="Helical" evidence="12">
    <location>
        <begin position="46"/>
        <end position="65"/>
    </location>
</feature>
<feature type="transmembrane region" description="Helical" evidence="12">
    <location>
        <begin position="487"/>
        <end position="507"/>
    </location>
</feature>
<feature type="transmembrane region" description="Helical" evidence="12">
    <location>
        <begin position="77"/>
        <end position="96"/>
    </location>
</feature>
<dbReference type="CDD" id="cd11493">
    <property type="entry name" value="SLC5sbd_NIS-like_u1"/>
    <property type="match status" value="1"/>
</dbReference>
<keyword evidence="7" id="KW-0915">Sodium</keyword>
<evidence type="ECO:0000256" key="9">
    <source>
        <dbReference type="ARBA" id="ARBA00023136"/>
    </source>
</evidence>
<dbReference type="GO" id="GO:0006814">
    <property type="term" value="P:sodium ion transport"/>
    <property type="evidence" value="ECO:0007669"/>
    <property type="project" value="UniProtKB-KW"/>
</dbReference>
<dbReference type="PROSITE" id="PS50283">
    <property type="entry name" value="NA_SOLUT_SYMP_3"/>
    <property type="match status" value="1"/>
</dbReference>
<dbReference type="EMBL" id="CP031769">
    <property type="protein sequence ID" value="AXR05276.1"/>
    <property type="molecule type" value="Genomic_DNA"/>
</dbReference>
<feature type="transmembrane region" description="Helical" evidence="12">
    <location>
        <begin position="163"/>
        <end position="183"/>
    </location>
</feature>
<proteinExistence type="inferred from homology"/>
<evidence type="ECO:0000256" key="3">
    <source>
        <dbReference type="ARBA" id="ARBA00022448"/>
    </source>
</evidence>
<dbReference type="GO" id="GO:0015293">
    <property type="term" value="F:symporter activity"/>
    <property type="evidence" value="ECO:0007669"/>
    <property type="project" value="TreeGrafter"/>
</dbReference>
<dbReference type="InterPro" id="IPR051163">
    <property type="entry name" value="Sodium:Solute_Symporter_SSF"/>
</dbReference>
<evidence type="ECO:0000256" key="8">
    <source>
        <dbReference type="ARBA" id="ARBA00023065"/>
    </source>
</evidence>
<dbReference type="AlphaFoldDB" id="A0A346NIB9"/>
<protein>
    <submittedName>
        <fullName evidence="13">Sodium:solute symporter</fullName>
    </submittedName>
</protein>
<feature type="transmembrane region" description="Helical" evidence="12">
    <location>
        <begin position="6"/>
        <end position="26"/>
    </location>
</feature>
<dbReference type="InterPro" id="IPR001734">
    <property type="entry name" value="Na/solute_symporter"/>
</dbReference>
<keyword evidence="10" id="KW-0739">Sodium transport</keyword>
<accession>A0A346NIB9</accession>
<evidence type="ECO:0000256" key="5">
    <source>
        <dbReference type="ARBA" id="ARBA00022692"/>
    </source>
</evidence>
<comment type="subcellular location">
    <subcellularLocation>
        <location evidence="1">Cell membrane</location>
        <topology evidence="1">Multi-pass membrane protein</topology>
    </subcellularLocation>
</comment>
<feature type="transmembrane region" description="Helical" evidence="12">
    <location>
        <begin position="346"/>
        <end position="371"/>
    </location>
</feature>
<evidence type="ECO:0000256" key="2">
    <source>
        <dbReference type="ARBA" id="ARBA00006434"/>
    </source>
</evidence>
<feature type="transmembrane region" description="Helical" evidence="12">
    <location>
        <begin position="244"/>
        <end position="264"/>
    </location>
</feature>
<dbReference type="RefSeq" id="WP_117315269.1">
    <property type="nucleotide sequence ID" value="NZ_CP031769.1"/>
</dbReference>
<evidence type="ECO:0000256" key="1">
    <source>
        <dbReference type="ARBA" id="ARBA00004651"/>
    </source>
</evidence>
<dbReference type="InterPro" id="IPR038377">
    <property type="entry name" value="Na/Glc_symporter_sf"/>
</dbReference>
<dbReference type="KEGG" id="salm:D0Y50_02145"/>
<dbReference type="Proteomes" id="UP000262073">
    <property type="component" value="Chromosome"/>
</dbReference>
<feature type="transmembrane region" description="Helical" evidence="12">
    <location>
        <begin position="190"/>
        <end position="208"/>
    </location>
</feature>
<evidence type="ECO:0000256" key="4">
    <source>
        <dbReference type="ARBA" id="ARBA00022475"/>
    </source>
</evidence>
<evidence type="ECO:0000256" key="10">
    <source>
        <dbReference type="ARBA" id="ARBA00023201"/>
    </source>
</evidence>
<keyword evidence="5 12" id="KW-0812">Transmembrane</keyword>
<evidence type="ECO:0000313" key="13">
    <source>
        <dbReference type="EMBL" id="AXR05276.1"/>
    </source>
</evidence>
<gene>
    <name evidence="13" type="ORF">D0Y50_02145</name>
</gene>
<feature type="transmembrane region" description="Helical" evidence="12">
    <location>
        <begin position="423"/>
        <end position="445"/>
    </location>
</feature>
<dbReference type="Gene3D" id="1.20.1730.10">
    <property type="entry name" value="Sodium/glucose cotransporter"/>
    <property type="match status" value="1"/>
</dbReference>
<keyword evidence="14" id="KW-1185">Reference proteome</keyword>
<dbReference type="PANTHER" id="PTHR42985:SF47">
    <property type="entry name" value="INTEGRAL MEMBRANE TRANSPORT PROTEIN"/>
    <property type="match status" value="1"/>
</dbReference>
<feature type="transmembrane region" description="Helical" evidence="12">
    <location>
        <begin position="457"/>
        <end position="475"/>
    </location>
</feature>
<dbReference type="NCBIfam" id="TIGR00813">
    <property type="entry name" value="sss"/>
    <property type="match status" value="1"/>
</dbReference>
<organism evidence="13 14">
    <name type="scientific">Salinimonas sediminis</name>
    <dbReference type="NCBI Taxonomy" id="2303538"/>
    <lineage>
        <taxon>Bacteria</taxon>
        <taxon>Pseudomonadati</taxon>
        <taxon>Pseudomonadota</taxon>
        <taxon>Gammaproteobacteria</taxon>
        <taxon>Alteromonadales</taxon>
        <taxon>Alteromonadaceae</taxon>
        <taxon>Alteromonas/Salinimonas group</taxon>
        <taxon>Salinimonas</taxon>
    </lineage>
</organism>